<sequence length="155" mass="17405">MDIGLENKETAAVAKALNQYLADLRTLHAKVQNYHWNLIGASFFTLHEKYEEFYDFLAEQIDEVAERVLSLGQRPLASLKDFLATTKVAEAPSTPINGPDSAKSVLADFEYIIKLLRESIEVAEDNSDPGTADMLTASIETYEKNSWMLRAYLAQ</sequence>
<dbReference type="Proteomes" id="UP000007383">
    <property type="component" value="Chromosome"/>
</dbReference>
<evidence type="ECO:0000313" key="5">
    <source>
        <dbReference type="Proteomes" id="UP000007383"/>
    </source>
</evidence>
<organism evidence="4 5">
    <name type="scientific">Spirochaeta africana (strain ATCC 700263 / DSM 8902 / Z-7692)</name>
    <dbReference type="NCBI Taxonomy" id="889378"/>
    <lineage>
        <taxon>Bacteria</taxon>
        <taxon>Pseudomonadati</taxon>
        <taxon>Spirochaetota</taxon>
        <taxon>Spirochaetia</taxon>
        <taxon>Spirochaetales</taxon>
        <taxon>Spirochaetaceae</taxon>
        <taxon>Spirochaeta</taxon>
    </lineage>
</organism>
<keyword evidence="5" id="KW-1185">Reference proteome</keyword>
<accession>H9UFQ5</accession>
<dbReference type="PANTHER" id="PTHR42932:SF1">
    <property type="entry name" value="GENERAL STRESS PROTEIN 20U"/>
    <property type="match status" value="1"/>
</dbReference>
<dbReference type="SUPFAM" id="SSF47240">
    <property type="entry name" value="Ferritin-like"/>
    <property type="match status" value="1"/>
</dbReference>
<dbReference type="PATRIC" id="fig|889378.3.peg.242"/>
<dbReference type="GO" id="GO:0003677">
    <property type="term" value="F:DNA binding"/>
    <property type="evidence" value="ECO:0007669"/>
    <property type="project" value="UniProtKB-KW"/>
</dbReference>
<dbReference type="InterPro" id="IPR012347">
    <property type="entry name" value="Ferritin-like"/>
</dbReference>
<dbReference type="InterPro" id="IPR009078">
    <property type="entry name" value="Ferritin-like_SF"/>
</dbReference>
<dbReference type="HOGENOM" id="CLU_098183_2_2_12"/>
<dbReference type="GO" id="GO:0008199">
    <property type="term" value="F:ferric iron binding"/>
    <property type="evidence" value="ECO:0007669"/>
    <property type="project" value="InterPro"/>
</dbReference>
<dbReference type="Gene3D" id="1.20.1260.10">
    <property type="match status" value="1"/>
</dbReference>
<dbReference type="AlphaFoldDB" id="H9UFQ5"/>
<dbReference type="InterPro" id="IPR002177">
    <property type="entry name" value="DPS_DNA-bd"/>
</dbReference>
<dbReference type="RefSeq" id="WP_014454346.1">
    <property type="nucleotide sequence ID" value="NC_017098.1"/>
</dbReference>
<dbReference type="InterPro" id="IPR023188">
    <property type="entry name" value="DPS_DNA-bd_CS"/>
</dbReference>
<dbReference type="PIRSF" id="PIRSF005900">
    <property type="entry name" value="Dps"/>
    <property type="match status" value="1"/>
</dbReference>
<dbReference type="eggNOG" id="COG0783">
    <property type="taxonomic scope" value="Bacteria"/>
</dbReference>
<keyword evidence="4" id="KW-0238">DNA-binding</keyword>
<dbReference type="PROSITE" id="PS00819">
    <property type="entry name" value="DPS_2"/>
    <property type="match status" value="1"/>
</dbReference>
<evidence type="ECO:0000313" key="4">
    <source>
        <dbReference type="EMBL" id="AFG36348.1"/>
    </source>
</evidence>
<dbReference type="GO" id="GO:0016722">
    <property type="term" value="F:oxidoreductase activity, acting on metal ions"/>
    <property type="evidence" value="ECO:0007669"/>
    <property type="project" value="InterPro"/>
</dbReference>
<dbReference type="KEGG" id="sfc:Spiaf_0240"/>
<dbReference type="OrthoDB" id="9797023at2"/>
<reference evidence="5" key="1">
    <citation type="journal article" date="2013" name="Stand. Genomic Sci.">
        <title>Complete genome sequence of the halophilic bacterium Spirochaeta africana type strain (Z-7692(T)) from the alkaline Lake Magadi in the East African Rift.</title>
        <authorList>
            <person name="Liolos K."/>
            <person name="Abt B."/>
            <person name="Scheuner C."/>
            <person name="Teshima H."/>
            <person name="Held B."/>
            <person name="Lapidus A."/>
            <person name="Nolan M."/>
            <person name="Lucas S."/>
            <person name="Deshpande S."/>
            <person name="Cheng J.F."/>
            <person name="Tapia R."/>
            <person name="Goodwin L.A."/>
            <person name="Pitluck S."/>
            <person name="Pagani I."/>
            <person name="Ivanova N."/>
            <person name="Mavromatis K."/>
            <person name="Mikhailova N."/>
            <person name="Huntemann M."/>
            <person name="Pati A."/>
            <person name="Chen A."/>
            <person name="Palaniappan K."/>
            <person name="Land M."/>
            <person name="Rohde M."/>
            <person name="Tindall B.J."/>
            <person name="Detter J.C."/>
            <person name="Goker M."/>
            <person name="Bristow J."/>
            <person name="Eisen J.A."/>
            <person name="Markowitz V."/>
            <person name="Hugenholtz P."/>
            <person name="Woyke T."/>
            <person name="Klenk H.P."/>
            <person name="Kyrpides N.C."/>
        </authorList>
    </citation>
    <scope>NUCLEOTIDE SEQUENCE</scope>
    <source>
        <strain evidence="5">ATCC 700263 / DSM 8902 / Z-7692</strain>
    </source>
</reference>
<dbReference type="STRING" id="889378.Spiaf_0240"/>
<dbReference type="PRINTS" id="PR01346">
    <property type="entry name" value="HELNAPAPROT"/>
</dbReference>
<evidence type="ECO:0000256" key="2">
    <source>
        <dbReference type="RuleBase" id="RU003875"/>
    </source>
</evidence>
<feature type="domain" description="Ferritin/DPS" evidence="3">
    <location>
        <begin position="15"/>
        <end position="154"/>
    </location>
</feature>
<dbReference type="EMBL" id="CP003282">
    <property type="protein sequence ID" value="AFG36348.1"/>
    <property type="molecule type" value="Genomic_DNA"/>
</dbReference>
<dbReference type="PROSITE" id="PS00818">
    <property type="entry name" value="DPS_1"/>
    <property type="match status" value="1"/>
</dbReference>
<dbReference type="InterPro" id="IPR008331">
    <property type="entry name" value="Ferritin_DPS_dom"/>
</dbReference>
<evidence type="ECO:0000259" key="3">
    <source>
        <dbReference type="Pfam" id="PF00210"/>
    </source>
</evidence>
<dbReference type="PANTHER" id="PTHR42932">
    <property type="entry name" value="GENERAL STRESS PROTEIN 20U"/>
    <property type="match status" value="1"/>
</dbReference>
<proteinExistence type="inferred from homology"/>
<evidence type="ECO:0000256" key="1">
    <source>
        <dbReference type="ARBA" id="ARBA00009497"/>
    </source>
</evidence>
<dbReference type="CDD" id="cd01043">
    <property type="entry name" value="DPS"/>
    <property type="match status" value="1"/>
</dbReference>
<gene>
    <name evidence="4" type="ordered locus">Spiaf_0240</name>
</gene>
<dbReference type="Pfam" id="PF00210">
    <property type="entry name" value="Ferritin"/>
    <property type="match status" value="1"/>
</dbReference>
<comment type="similarity">
    <text evidence="1 2">Belongs to the Dps family.</text>
</comment>
<name>H9UFQ5_SPIAZ</name>
<protein>
    <submittedName>
        <fullName evidence="4">DNA-binding ferritin-like protein (Oxidative damage protectant)</fullName>
    </submittedName>
</protein>